<dbReference type="InterPro" id="IPR032675">
    <property type="entry name" value="LRR_dom_sf"/>
</dbReference>
<dbReference type="AlphaFoldDB" id="A0AAD8Y1J0"/>
<keyword evidence="2" id="KW-1185">Reference proteome</keyword>
<sequence>MSIDLPSARIVEWKAFYCCVALTDAKFGIKLETIEEIFDNCPSLERITIPLKDGMMNDDDDDVFYGCDNLKHVDLAGGELHETIAALHFEEWRNDMNEEIDSINQILPNTPAGGWDDEYDDEGGKARAIRTWIRSVLGKIIHYKAEHQHLLDEVATSLQLALPRDIVMNNVLPFLYLPSYTFEVDEEEE</sequence>
<dbReference type="InterPro" id="IPR026906">
    <property type="entry name" value="LRR_5"/>
</dbReference>
<organism evidence="1 2">
    <name type="scientific">Skeletonema marinoi</name>
    <dbReference type="NCBI Taxonomy" id="267567"/>
    <lineage>
        <taxon>Eukaryota</taxon>
        <taxon>Sar</taxon>
        <taxon>Stramenopiles</taxon>
        <taxon>Ochrophyta</taxon>
        <taxon>Bacillariophyta</taxon>
        <taxon>Coscinodiscophyceae</taxon>
        <taxon>Thalassiosirophycidae</taxon>
        <taxon>Thalassiosirales</taxon>
        <taxon>Skeletonemataceae</taxon>
        <taxon>Skeletonema</taxon>
        <taxon>Skeletonema marinoi-dohrnii complex</taxon>
    </lineage>
</organism>
<dbReference type="Pfam" id="PF13306">
    <property type="entry name" value="LRR_5"/>
    <property type="match status" value="1"/>
</dbReference>
<dbReference type="Proteomes" id="UP001224775">
    <property type="component" value="Unassembled WGS sequence"/>
</dbReference>
<dbReference type="Gene3D" id="3.80.10.10">
    <property type="entry name" value="Ribonuclease Inhibitor"/>
    <property type="match status" value="1"/>
</dbReference>
<name>A0AAD8Y1J0_9STRA</name>
<comment type="caution">
    <text evidence="1">The sequence shown here is derived from an EMBL/GenBank/DDBJ whole genome shotgun (WGS) entry which is preliminary data.</text>
</comment>
<dbReference type="EMBL" id="JATAAI010000023">
    <property type="protein sequence ID" value="KAK1737798.1"/>
    <property type="molecule type" value="Genomic_DNA"/>
</dbReference>
<accession>A0AAD8Y1J0</accession>
<protein>
    <submittedName>
        <fullName evidence="1">Uncharacterized protein</fullName>
    </submittedName>
</protein>
<reference evidence="1" key="1">
    <citation type="submission" date="2023-06" db="EMBL/GenBank/DDBJ databases">
        <title>Survivors Of The Sea: Transcriptome response of Skeletonema marinoi to long-term dormancy.</title>
        <authorList>
            <person name="Pinder M.I.M."/>
            <person name="Kourtchenko O."/>
            <person name="Robertson E.K."/>
            <person name="Larsson T."/>
            <person name="Maumus F."/>
            <person name="Osuna-Cruz C.M."/>
            <person name="Vancaester E."/>
            <person name="Stenow R."/>
            <person name="Vandepoele K."/>
            <person name="Ploug H."/>
            <person name="Bruchert V."/>
            <person name="Godhe A."/>
            <person name="Topel M."/>
        </authorList>
    </citation>
    <scope>NUCLEOTIDE SEQUENCE</scope>
    <source>
        <strain evidence="1">R05AC</strain>
    </source>
</reference>
<proteinExistence type="predicted"/>
<dbReference type="SUPFAM" id="SSF52058">
    <property type="entry name" value="L domain-like"/>
    <property type="match status" value="1"/>
</dbReference>
<gene>
    <name evidence="1" type="ORF">QTG54_011570</name>
</gene>
<evidence type="ECO:0000313" key="2">
    <source>
        <dbReference type="Proteomes" id="UP001224775"/>
    </source>
</evidence>
<evidence type="ECO:0000313" key="1">
    <source>
        <dbReference type="EMBL" id="KAK1737798.1"/>
    </source>
</evidence>